<dbReference type="Proteomes" id="UP000289340">
    <property type="component" value="Chromosome 5"/>
</dbReference>
<dbReference type="InterPro" id="IPR057939">
    <property type="entry name" value="TRF2_HOY1_PH"/>
</dbReference>
<comment type="caution">
    <text evidence="3">The sequence shown here is derived from an EMBL/GenBank/DDBJ whole genome shotgun (WGS) entry which is preliminary data.</text>
</comment>
<dbReference type="PANTHER" id="PTHR33494">
    <property type="entry name" value="OS02G0793800 PROTEIN"/>
    <property type="match status" value="1"/>
</dbReference>
<feature type="region of interest" description="Disordered" evidence="1">
    <location>
        <begin position="41"/>
        <end position="61"/>
    </location>
</feature>
<gene>
    <name evidence="3" type="ORF">D0Y65_012165</name>
</gene>
<evidence type="ECO:0000259" key="2">
    <source>
        <dbReference type="Pfam" id="PF24818"/>
    </source>
</evidence>
<organism evidence="3 4">
    <name type="scientific">Glycine soja</name>
    <name type="common">Wild soybean</name>
    <dbReference type="NCBI Taxonomy" id="3848"/>
    <lineage>
        <taxon>Eukaryota</taxon>
        <taxon>Viridiplantae</taxon>
        <taxon>Streptophyta</taxon>
        <taxon>Embryophyta</taxon>
        <taxon>Tracheophyta</taxon>
        <taxon>Spermatophyta</taxon>
        <taxon>Magnoliopsida</taxon>
        <taxon>eudicotyledons</taxon>
        <taxon>Gunneridae</taxon>
        <taxon>Pentapetalae</taxon>
        <taxon>rosids</taxon>
        <taxon>fabids</taxon>
        <taxon>Fabales</taxon>
        <taxon>Fabaceae</taxon>
        <taxon>Papilionoideae</taxon>
        <taxon>50 kb inversion clade</taxon>
        <taxon>NPAAA clade</taxon>
        <taxon>indigoferoid/millettioid clade</taxon>
        <taxon>Phaseoleae</taxon>
        <taxon>Glycine</taxon>
        <taxon>Glycine subgen. Soja</taxon>
    </lineage>
</organism>
<evidence type="ECO:0000313" key="4">
    <source>
        <dbReference type="Proteomes" id="UP000289340"/>
    </source>
</evidence>
<accession>A0A445KMU3</accession>
<feature type="domain" description="TRF2/HOY1 PH-like" evidence="2">
    <location>
        <begin position="416"/>
        <end position="533"/>
    </location>
</feature>
<proteinExistence type="predicted"/>
<reference evidence="3 4" key="1">
    <citation type="submission" date="2018-09" db="EMBL/GenBank/DDBJ databases">
        <title>A high-quality reference genome of wild soybean provides a powerful tool to mine soybean genomes.</title>
        <authorList>
            <person name="Xie M."/>
            <person name="Chung C.Y.L."/>
            <person name="Li M.-W."/>
            <person name="Wong F.-L."/>
            <person name="Chan T.-F."/>
            <person name="Lam H.-M."/>
        </authorList>
    </citation>
    <scope>NUCLEOTIDE SEQUENCE [LARGE SCALE GENOMIC DNA]</scope>
    <source>
        <strain evidence="4">cv. W05</strain>
        <tissue evidence="3">Hypocotyl of etiolated seedlings</tissue>
    </source>
</reference>
<name>A0A445KMU3_GLYSO</name>
<evidence type="ECO:0000256" key="1">
    <source>
        <dbReference type="SAM" id="MobiDB-lite"/>
    </source>
</evidence>
<dbReference type="Pfam" id="PF24818">
    <property type="entry name" value="PH_TRF2_HOY1"/>
    <property type="match status" value="1"/>
</dbReference>
<dbReference type="EMBL" id="QZWG01000005">
    <property type="protein sequence ID" value="RZC12239.1"/>
    <property type="molecule type" value="Genomic_DNA"/>
</dbReference>
<protein>
    <recommendedName>
        <fullName evidence="2">TRF2/HOY1 PH-like domain-containing protein</fullName>
    </recommendedName>
</protein>
<sequence>MSGFSKDMPAVDEDQQEDDVHANRTDHDEGLWENIPTLMASLPPSPNATDNPLKVTSKKTRQATRLRRLTTRSLNHPRLLVSVNPATGRGSGPHKEKFHSYLGVVAREKIPIVHATWNDVQDDLKKLVWEDILRKLDIPKGENAKKKVMSTVASKWRQFKSHLTSKFVFADNEGQASSEPTVKHGIDLATWAEFAKSRQTPNWQVRRRVEEEHQQREDAWQREFEAQHTCQIEMMKKELQASIKIEVSQIASHQSVPIESALIQVLGARVSTKGSCAEPQAQGLAKDPSDVGVELMGLYVVDGDGTMLVAMGISLMQMTWFMNDCSTSRGLAPIYGFLEPQAIHCAKDKRTKCEQYIANWVKESHREVYLGPYLNQAHWKLLVLCSRDNIVLWFCSLRKKPDVHIKAAINSFVASNFPASLLRIGSREYKSKHEGDLVAKCYFAKHKLVWEVLEGELKNKMEIQWSDIMALKANCLDTGPSLLTVVLARQPLLFKETNPQPRKHTIWQPTSDFTEGEACKHRQHFLEFPQGLLAKHFEKLIQCDTHLNFLSQQPEIILDSPHFGTRPAAFENLDNPEDPDLHLVNCKGSTTSCLQDIGSPHSSLSPSFKIEHNDLLGIASNNLPCEAPFPSSGSTSSETDFKGPRNWDQIKLPRLRPSMAVSDFIGHIEHCLFEQITSGNPSFCGGRLEFQEMLEEIAQHLLNDNKVITTSDEKSLMTRVNSLCCLLQKDPAALQSSHDKESADEGPADGKSIQLSHDLESIQNNKIKIWVLPLKL</sequence>
<keyword evidence="4" id="KW-1185">Reference proteome</keyword>
<dbReference type="AlphaFoldDB" id="A0A445KMU3"/>
<feature type="region of interest" description="Disordered" evidence="1">
    <location>
        <begin position="1"/>
        <end position="27"/>
    </location>
</feature>
<feature type="compositionally biased region" description="Basic and acidic residues" evidence="1">
    <location>
        <begin position="18"/>
        <end position="27"/>
    </location>
</feature>
<dbReference type="PANTHER" id="PTHR33494:SF27">
    <property type="entry name" value="ATP-DEPENDENT DNA HELICASE"/>
    <property type="match status" value="1"/>
</dbReference>
<evidence type="ECO:0000313" key="3">
    <source>
        <dbReference type="EMBL" id="RZC12239.1"/>
    </source>
</evidence>